<dbReference type="GO" id="GO:0003924">
    <property type="term" value="F:GTPase activity"/>
    <property type="evidence" value="ECO:0007669"/>
    <property type="project" value="InterPro"/>
</dbReference>
<dbReference type="PROSITE" id="PS51421">
    <property type="entry name" value="RAS"/>
    <property type="match status" value="1"/>
</dbReference>
<dbReference type="GO" id="GO:0005525">
    <property type="term" value="F:GTP binding"/>
    <property type="evidence" value="ECO:0007669"/>
    <property type="project" value="UniProtKB-KW"/>
</dbReference>
<keyword evidence="5" id="KW-1185">Reference proteome</keyword>
<dbReference type="EnsemblMetazoa" id="XM_003386565.3">
    <property type="protein sequence ID" value="XP_003386613.1"/>
    <property type="gene ID" value="LOC100641297"/>
</dbReference>
<dbReference type="Proteomes" id="UP000007879">
    <property type="component" value="Unassembled WGS sequence"/>
</dbReference>
<sequence length="230" mass="26097">MARITSSNNLVISYPANEEAHSDFLFKVILIGDVGVGKTSALQRFKYGTYSERMVNTIGVDFSYKTFKLDGKVIQLHIWDTAGQERYRTITQSYYRNAHGVIVAYDITRERTFYNVQRWLDDIKKFCGNVVVLVIGTKYDLVKANPHLREVTEESVQTLMGTHTSGKIVGYYEVSAKDGTNIDDAFYSLAQALKERVEKVEIKNCELSHTQNCYGNTTPLDRQTKSDGCC</sequence>
<dbReference type="OrthoDB" id="9989112at2759"/>
<organism evidence="4">
    <name type="scientific">Amphimedon queenslandica</name>
    <name type="common">Sponge</name>
    <dbReference type="NCBI Taxonomy" id="400682"/>
    <lineage>
        <taxon>Eukaryota</taxon>
        <taxon>Metazoa</taxon>
        <taxon>Porifera</taxon>
        <taxon>Demospongiae</taxon>
        <taxon>Heteroscleromorpha</taxon>
        <taxon>Haplosclerida</taxon>
        <taxon>Niphatidae</taxon>
        <taxon>Amphimedon</taxon>
    </lineage>
</organism>
<dbReference type="CDD" id="cd00154">
    <property type="entry name" value="Rab"/>
    <property type="match status" value="1"/>
</dbReference>
<name>A0A1X7UW91_AMPQE</name>
<dbReference type="EnsemblMetazoa" id="Aqu2.1.31941_001">
    <property type="protein sequence ID" value="Aqu2.1.31941_001"/>
    <property type="gene ID" value="Aqu2.1.31941"/>
</dbReference>
<protein>
    <recommendedName>
        <fullName evidence="6">Ras-related protein Rab-43</fullName>
    </recommendedName>
</protein>
<dbReference type="SMART" id="SM00175">
    <property type="entry name" value="RAB"/>
    <property type="match status" value="1"/>
</dbReference>
<reference evidence="4" key="2">
    <citation type="submission" date="2017-05" db="UniProtKB">
        <authorList>
            <consortium name="EnsemblMetazoa"/>
        </authorList>
    </citation>
    <scope>IDENTIFICATION</scope>
</reference>
<dbReference type="NCBIfam" id="TIGR00231">
    <property type="entry name" value="small_GTP"/>
    <property type="match status" value="1"/>
</dbReference>
<accession>A0A1X7UW91</accession>
<evidence type="ECO:0000256" key="2">
    <source>
        <dbReference type="ARBA" id="ARBA00023134"/>
    </source>
</evidence>
<dbReference type="SMART" id="SM00173">
    <property type="entry name" value="RAS"/>
    <property type="match status" value="1"/>
</dbReference>
<evidence type="ECO:0008006" key="6">
    <source>
        <dbReference type="Google" id="ProtNLM"/>
    </source>
</evidence>
<dbReference type="PRINTS" id="PR00449">
    <property type="entry name" value="RASTRNSFRMNG"/>
</dbReference>
<dbReference type="KEGG" id="aqu:100641297"/>
<evidence type="ECO:0000256" key="1">
    <source>
        <dbReference type="ARBA" id="ARBA00022741"/>
    </source>
</evidence>
<proteinExistence type="predicted"/>
<dbReference type="PROSITE" id="PS51420">
    <property type="entry name" value="RHO"/>
    <property type="match status" value="1"/>
</dbReference>
<dbReference type="eggNOG" id="KOG0084">
    <property type="taxonomic scope" value="Eukaryota"/>
</dbReference>
<dbReference type="SUPFAM" id="SSF52540">
    <property type="entry name" value="P-loop containing nucleoside triphosphate hydrolases"/>
    <property type="match status" value="1"/>
</dbReference>
<dbReference type="PANTHER" id="PTHR47977">
    <property type="entry name" value="RAS-RELATED PROTEIN RAB"/>
    <property type="match status" value="1"/>
</dbReference>
<keyword evidence="3" id="KW-0449">Lipoprotein</keyword>
<dbReference type="PROSITE" id="PS51419">
    <property type="entry name" value="RAB"/>
    <property type="match status" value="1"/>
</dbReference>
<dbReference type="InterPro" id="IPR027417">
    <property type="entry name" value="P-loop_NTPase"/>
</dbReference>
<dbReference type="AlphaFoldDB" id="A0A1X7UW91"/>
<reference evidence="5" key="1">
    <citation type="journal article" date="2010" name="Nature">
        <title>The Amphimedon queenslandica genome and the evolution of animal complexity.</title>
        <authorList>
            <person name="Srivastava M."/>
            <person name="Simakov O."/>
            <person name="Chapman J."/>
            <person name="Fahey B."/>
            <person name="Gauthier M.E."/>
            <person name="Mitros T."/>
            <person name="Richards G.S."/>
            <person name="Conaco C."/>
            <person name="Dacre M."/>
            <person name="Hellsten U."/>
            <person name="Larroux C."/>
            <person name="Putnam N.H."/>
            <person name="Stanke M."/>
            <person name="Adamska M."/>
            <person name="Darling A."/>
            <person name="Degnan S.M."/>
            <person name="Oakley T.H."/>
            <person name="Plachetzki D.C."/>
            <person name="Zhai Y."/>
            <person name="Adamski M."/>
            <person name="Calcino A."/>
            <person name="Cummins S.F."/>
            <person name="Goodstein D.M."/>
            <person name="Harris C."/>
            <person name="Jackson D.J."/>
            <person name="Leys S.P."/>
            <person name="Shu S."/>
            <person name="Woodcroft B.J."/>
            <person name="Vervoort M."/>
            <person name="Kosik K.S."/>
            <person name="Manning G."/>
            <person name="Degnan B.M."/>
            <person name="Rokhsar D.S."/>
        </authorList>
    </citation>
    <scope>NUCLEOTIDE SEQUENCE [LARGE SCALE GENOMIC DNA]</scope>
</reference>
<dbReference type="SMART" id="SM00177">
    <property type="entry name" value="ARF"/>
    <property type="match status" value="1"/>
</dbReference>
<gene>
    <name evidence="4" type="primary">100641297</name>
</gene>
<dbReference type="SMART" id="SM00174">
    <property type="entry name" value="RHO"/>
    <property type="match status" value="1"/>
</dbReference>
<evidence type="ECO:0000313" key="4">
    <source>
        <dbReference type="EnsemblMetazoa" id="Aqu2.1.31941_001"/>
    </source>
</evidence>
<dbReference type="InterPro" id="IPR050227">
    <property type="entry name" value="Rab"/>
</dbReference>
<dbReference type="STRING" id="400682.A0A1X7UW91"/>
<dbReference type="InterPro" id="IPR005225">
    <property type="entry name" value="Small_GTP-bd"/>
</dbReference>
<keyword evidence="1" id="KW-0547">Nucleotide-binding</keyword>
<dbReference type="Pfam" id="PF00071">
    <property type="entry name" value="Ras"/>
    <property type="match status" value="1"/>
</dbReference>
<dbReference type="Gene3D" id="3.40.50.300">
    <property type="entry name" value="P-loop containing nucleotide triphosphate hydrolases"/>
    <property type="match status" value="1"/>
</dbReference>
<evidence type="ECO:0000313" key="5">
    <source>
        <dbReference type="Proteomes" id="UP000007879"/>
    </source>
</evidence>
<dbReference type="SMART" id="SM00176">
    <property type="entry name" value="RAN"/>
    <property type="match status" value="1"/>
</dbReference>
<keyword evidence="2" id="KW-0342">GTP-binding</keyword>
<evidence type="ECO:0000256" key="3">
    <source>
        <dbReference type="ARBA" id="ARBA00023288"/>
    </source>
</evidence>
<dbReference type="FunFam" id="3.40.50.300:FF:001129">
    <property type="entry name" value="ras-related protein Rab-44 isoform X2"/>
    <property type="match status" value="1"/>
</dbReference>
<dbReference type="InterPro" id="IPR001806">
    <property type="entry name" value="Small_GTPase"/>
</dbReference>
<dbReference type="InParanoid" id="A0A1X7UW91"/>